<dbReference type="EMBL" id="MF754115">
    <property type="protein sequence ID" value="ATI19364.1"/>
    <property type="molecule type" value="Genomic_DNA"/>
</dbReference>
<sequence>MLIKPETLSVRLDVTRVLSPRCAILLAIIQHTYDHSCASHNDCRMHEGKRWVRISNSEFRELTSFSPTTITKSIQSLVSFSMIETKTLTKDKGDVANWFTVSKEE</sequence>
<proteinExistence type="predicted"/>
<dbReference type="Proteomes" id="UP000257560">
    <property type="component" value="Segment"/>
</dbReference>
<name>A0A384WJW9_9CAUD</name>
<gene>
    <name evidence="1" type="ORF">KF5_054</name>
</gene>
<accession>A0A384WJW9</accession>
<evidence type="ECO:0000313" key="2">
    <source>
        <dbReference type="Proteomes" id="UP000257560"/>
    </source>
</evidence>
<dbReference type="Gene3D" id="1.10.10.10">
    <property type="entry name" value="Winged helix-like DNA-binding domain superfamily/Winged helix DNA-binding domain"/>
    <property type="match status" value="1"/>
</dbReference>
<protein>
    <submittedName>
        <fullName evidence="1">Uncharacterized protein</fullName>
    </submittedName>
</protein>
<evidence type="ECO:0000313" key="1">
    <source>
        <dbReference type="EMBL" id="ATI19364.1"/>
    </source>
</evidence>
<organism evidence="1 2">
    <name type="scientific">Vibrio phage vB_VpaS_KF5</name>
    <dbReference type="NCBI Taxonomy" id="2041476"/>
    <lineage>
        <taxon>Viruses</taxon>
        <taxon>Duplodnaviria</taxon>
        <taxon>Heunggongvirae</taxon>
        <taxon>Uroviricota</taxon>
        <taxon>Caudoviricetes</taxon>
        <taxon>Mardecavirus</taxon>
        <taxon>Mardecavirus SSP002</taxon>
    </lineage>
</organism>
<dbReference type="InterPro" id="IPR036388">
    <property type="entry name" value="WH-like_DNA-bd_sf"/>
</dbReference>
<reference evidence="1 2" key="1">
    <citation type="submission" date="2017-08" db="EMBL/GenBank/DDBJ databases">
        <title>Complete genome sequence of bacteriophage vB_VpaS_KF5.</title>
        <authorList>
            <person name="Yu J."/>
            <person name="Kwak S.-J."/>
            <person name="Lim J.-A."/>
            <person name="Chang H.-J."/>
        </authorList>
    </citation>
    <scope>NUCLEOTIDE SEQUENCE [LARGE SCALE GENOMIC DNA]</scope>
</reference>